<name>A0AAN9I1U7_CROPI</name>
<dbReference type="EMBL" id="JAYWIO010000006">
    <property type="protein sequence ID" value="KAK7257426.1"/>
    <property type="molecule type" value="Genomic_DNA"/>
</dbReference>
<dbReference type="PROSITE" id="PS50011">
    <property type="entry name" value="PROTEIN_KINASE_DOM"/>
    <property type="match status" value="1"/>
</dbReference>
<feature type="signal peptide" evidence="6">
    <location>
        <begin position="1"/>
        <end position="21"/>
    </location>
</feature>
<reference evidence="8 9" key="1">
    <citation type="submission" date="2024-01" db="EMBL/GenBank/DDBJ databases">
        <title>The genomes of 5 underutilized Papilionoideae crops provide insights into root nodulation and disease resistanc.</title>
        <authorList>
            <person name="Yuan L."/>
        </authorList>
    </citation>
    <scope>NUCLEOTIDE SEQUENCE [LARGE SCALE GENOMIC DNA]</scope>
    <source>
        <strain evidence="8">ZHUSHIDOU_FW_LH</strain>
        <tissue evidence="8">Leaf</tissue>
    </source>
</reference>
<gene>
    <name evidence="8" type="ORF">RIF29_31403</name>
</gene>
<dbReference type="InterPro" id="IPR000719">
    <property type="entry name" value="Prot_kinase_dom"/>
</dbReference>
<keyword evidence="9" id="KW-1185">Reference proteome</keyword>
<keyword evidence="4" id="KW-1133">Transmembrane helix</keyword>
<dbReference type="GO" id="GO:0004672">
    <property type="term" value="F:protein kinase activity"/>
    <property type="evidence" value="ECO:0007669"/>
    <property type="project" value="InterPro"/>
</dbReference>
<dbReference type="GO" id="GO:0005524">
    <property type="term" value="F:ATP binding"/>
    <property type="evidence" value="ECO:0007669"/>
    <property type="project" value="InterPro"/>
</dbReference>
<proteinExistence type="predicted"/>
<evidence type="ECO:0000256" key="1">
    <source>
        <dbReference type="ARBA" id="ARBA00004167"/>
    </source>
</evidence>
<comment type="subcellular location">
    <subcellularLocation>
        <location evidence="1">Membrane</location>
        <topology evidence="1">Single-pass membrane protein</topology>
    </subcellularLocation>
</comment>
<evidence type="ECO:0000313" key="8">
    <source>
        <dbReference type="EMBL" id="KAK7257426.1"/>
    </source>
</evidence>
<dbReference type="Proteomes" id="UP001372338">
    <property type="component" value="Unassembled WGS sequence"/>
</dbReference>
<sequence>MLAPLLVAIIVLVIIRQRKHSGTSLEAPGGDTLKQYKHKDLQRPDNILLDAEFNPKVADFGLAKLLGRNFSRVLTTMRGTRGYLAPEWFSGEPITAKVDVYSYGQVLFEIISSRRNMNILNDELSSYFPALVLKALNTAGNVLPLVESKLEGEVNAEELTKACNVAWCIQDHEKDRPTMAQVVQILEGLIDVGIPPIPQFFQSIAETSMKESDFNESEAFSTSSTLTTSFTLQPQHSNAGFASCCLASDP</sequence>
<keyword evidence="2" id="KW-0812">Transmembrane</keyword>
<evidence type="ECO:0000259" key="7">
    <source>
        <dbReference type="PROSITE" id="PS50011"/>
    </source>
</evidence>
<dbReference type="PANTHER" id="PTHR47974">
    <property type="entry name" value="OS07G0415500 PROTEIN"/>
    <property type="match status" value="1"/>
</dbReference>
<feature type="domain" description="Protein kinase" evidence="7">
    <location>
        <begin position="1"/>
        <end position="190"/>
    </location>
</feature>
<protein>
    <recommendedName>
        <fullName evidence="7">Protein kinase domain-containing protein</fullName>
    </recommendedName>
</protein>
<feature type="chain" id="PRO_5042843377" description="Protein kinase domain-containing protein" evidence="6">
    <location>
        <begin position="22"/>
        <end position="250"/>
    </location>
</feature>
<dbReference type="SUPFAM" id="SSF56112">
    <property type="entry name" value="Protein kinase-like (PK-like)"/>
    <property type="match status" value="1"/>
</dbReference>
<evidence type="ECO:0000256" key="4">
    <source>
        <dbReference type="ARBA" id="ARBA00022989"/>
    </source>
</evidence>
<evidence type="ECO:0000256" key="3">
    <source>
        <dbReference type="ARBA" id="ARBA00022729"/>
    </source>
</evidence>
<dbReference type="Pfam" id="PF00069">
    <property type="entry name" value="Pkinase"/>
    <property type="match status" value="1"/>
</dbReference>
<evidence type="ECO:0000256" key="5">
    <source>
        <dbReference type="ARBA" id="ARBA00023136"/>
    </source>
</evidence>
<keyword evidence="3 6" id="KW-0732">Signal</keyword>
<evidence type="ECO:0000256" key="2">
    <source>
        <dbReference type="ARBA" id="ARBA00022692"/>
    </source>
</evidence>
<dbReference type="SMART" id="SM00220">
    <property type="entry name" value="S_TKc"/>
    <property type="match status" value="1"/>
</dbReference>
<evidence type="ECO:0000313" key="9">
    <source>
        <dbReference type="Proteomes" id="UP001372338"/>
    </source>
</evidence>
<organism evidence="8 9">
    <name type="scientific">Crotalaria pallida</name>
    <name type="common">Smooth rattlebox</name>
    <name type="synonym">Crotalaria striata</name>
    <dbReference type="NCBI Taxonomy" id="3830"/>
    <lineage>
        <taxon>Eukaryota</taxon>
        <taxon>Viridiplantae</taxon>
        <taxon>Streptophyta</taxon>
        <taxon>Embryophyta</taxon>
        <taxon>Tracheophyta</taxon>
        <taxon>Spermatophyta</taxon>
        <taxon>Magnoliopsida</taxon>
        <taxon>eudicotyledons</taxon>
        <taxon>Gunneridae</taxon>
        <taxon>Pentapetalae</taxon>
        <taxon>rosids</taxon>
        <taxon>fabids</taxon>
        <taxon>Fabales</taxon>
        <taxon>Fabaceae</taxon>
        <taxon>Papilionoideae</taxon>
        <taxon>50 kb inversion clade</taxon>
        <taxon>genistoids sensu lato</taxon>
        <taxon>core genistoids</taxon>
        <taxon>Crotalarieae</taxon>
        <taxon>Crotalaria</taxon>
    </lineage>
</organism>
<evidence type="ECO:0000256" key="6">
    <source>
        <dbReference type="SAM" id="SignalP"/>
    </source>
</evidence>
<dbReference type="AlphaFoldDB" id="A0AAN9I1U7"/>
<dbReference type="InterPro" id="IPR011009">
    <property type="entry name" value="Kinase-like_dom_sf"/>
</dbReference>
<dbReference type="PANTHER" id="PTHR47974:SF19">
    <property type="entry name" value="RECEPTOR-LIKE SERINE_THREONINE-PROTEIN KINASE"/>
    <property type="match status" value="1"/>
</dbReference>
<dbReference type="Gene3D" id="1.10.510.10">
    <property type="entry name" value="Transferase(Phosphotransferase) domain 1"/>
    <property type="match status" value="1"/>
</dbReference>
<dbReference type="GO" id="GO:0016020">
    <property type="term" value="C:membrane"/>
    <property type="evidence" value="ECO:0007669"/>
    <property type="project" value="UniProtKB-SubCell"/>
</dbReference>
<comment type="caution">
    <text evidence="8">The sequence shown here is derived from an EMBL/GenBank/DDBJ whole genome shotgun (WGS) entry which is preliminary data.</text>
</comment>
<keyword evidence="5" id="KW-0472">Membrane</keyword>
<accession>A0AAN9I1U7</accession>